<feature type="transmembrane region" description="Helical" evidence="2">
    <location>
        <begin position="112"/>
        <end position="133"/>
    </location>
</feature>
<dbReference type="Proteomes" id="UP000814176">
    <property type="component" value="Unassembled WGS sequence"/>
</dbReference>
<reference evidence="4 5" key="1">
    <citation type="journal article" date="2021" name="Environ. Microbiol.">
        <title>Gene family expansions and transcriptome signatures uncover fungal adaptations to wood decay.</title>
        <authorList>
            <person name="Hage H."/>
            <person name="Miyauchi S."/>
            <person name="Viragh M."/>
            <person name="Drula E."/>
            <person name="Min B."/>
            <person name="Chaduli D."/>
            <person name="Navarro D."/>
            <person name="Favel A."/>
            <person name="Norest M."/>
            <person name="Lesage-Meessen L."/>
            <person name="Balint B."/>
            <person name="Merenyi Z."/>
            <person name="de Eugenio L."/>
            <person name="Morin E."/>
            <person name="Martinez A.T."/>
            <person name="Baldrian P."/>
            <person name="Stursova M."/>
            <person name="Martinez M.J."/>
            <person name="Novotny C."/>
            <person name="Magnuson J.K."/>
            <person name="Spatafora J.W."/>
            <person name="Maurice S."/>
            <person name="Pangilinan J."/>
            <person name="Andreopoulos W."/>
            <person name="LaButti K."/>
            <person name="Hundley H."/>
            <person name="Na H."/>
            <person name="Kuo A."/>
            <person name="Barry K."/>
            <person name="Lipzen A."/>
            <person name="Henrissat B."/>
            <person name="Riley R."/>
            <person name="Ahrendt S."/>
            <person name="Nagy L.G."/>
            <person name="Grigoriev I.V."/>
            <person name="Martin F."/>
            <person name="Rosso M.N."/>
        </authorList>
    </citation>
    <scope>NUCLEOTIDE SEQUENCE [LARGE SCALE GENOMIC DNA]</scope>
    <source>
        <strain evidence="4 5">CIRM-BRFM 1785</strain>
    </source>
</reference>
<gene>
    <name evidence="4" type="ORF">C8Q71DRAFT_373352</name>
</gene>
<dbReference type="Pfam" id="PF20151">
    <property type="entry name" value="DUF6533"/>
    <property type="match status" value="1"/>
</dbReference>
<keyword evidence="2" id="KW-1133">Transmembrane helix</keyword>
<evidence type="ECO:0000313" key="4">
    <source>
        <dbReference type="EMBL" id="KAH9830291.1"/>
    </source>
</evidence>
<dbReference type="RefSeq" id="XP_047773613.1">
    <property type="nucleotide sequence ID" value="XM_047918144.1"/>
</dbReference>
<name>A0ABQ8K0W1_9APHY</name>
<sequence>MTQTDTDGVDDSEGTCTMSNIPAAEIPSVEETIFLQGWLSTATTALLLYDYILTFDSEINLLWRGSGVIVFRVAFFILRASILGNAVAGVIDSSPPDSDATIKGCTSFNNAYLAFFLAGTFIVAAVTAVRTYAVSGGRWSWTITASALALANFSLTVLVSVKPLYSLIELQSSWICEISGNLSVKQDLIDVGLTDMQCPGRRRRHSRHLGAHVPDCQTPGKEANVETIDSLDSDERW</sequence>
<organism evidence="4 5">
    <name type="scientific">Rhodofomes roseus</name>
    <dbReference type="NCBI Taxonomy" id="34475"/>
    <lineage>
        <taxon>Eukaryota</taxon>
        <taxon>Fungi</taxon>
        <taxon>Dikarya</taxon>
        <taxon>Basidiomycota</taxon>
        <taxon>Agaricomycotina</taxon>
        <taxon>Agaricomycetes</taxon>
        <taxon>Polyporales</taxon>
        <taxon>Rhodofomes</taxon>
    </lineage>
</organism>
<comment type="caution">
    <text evidence="4">The sequence shown here is derived from an EMBL/GenBank/DDBJ whole genome shotgun (WGS) entry which is preliminary data.</text>
</comment>
<dbReference type="InterPro" id="IPR045340">
    <property type="entry name" value="DUF6533"/>
</dbReference>
<feature type="transmembrane region" description="Helical" evidence="2">
    <location>
        <begin position="69"/>
        <end position="91"/>
    </location>
</feature>
<dbReference type="GeneID" id="71998876"/>
<dbReference type="EMBL" id="JADCUA010000032">
    <property type="protein sequence ID" value="KAH9830291.1"/>
    <property type="molecule type" value="Genomic_DNA"/>
</dbReference>
<feature type="transmembrane region" description="Helical" evidence="2">
    <location>
        <begin position="139"/>
        <end position="161"/>
    </location>
</feature>
<protein>
    <recommendedName>
        <fullName evidence="3">DUF6533 domain-containing protein</fullName>
    </recommendedName>
</protein>
<evidence type="ECO:0000313" key="5">
    <source>
        <dbReference type="Proteomes" id="UP000814176"/>
    </source>
</evidence>
<evidence type="ECO:0000256" key="2">
    <source>
        <dbReference type="SAM" id="Phobius"/>
    </source>
</evidence>
<keyword evidence="5" id="KW-1185">Reference proteome</keyword>
<keyword evidence="2" id="KW-0812">Transmembrane</keyword>
<keyword evidence="2" id="KW-0472">Membrane</keyword>
<evidence type="ECO:0000259" key="3">
    <source>
        <dbReference type="Pfam" id="PF20151"/>
    </source>
</evidence>
<evidence type="ECO:0000256" key="1">
    <source>
        <dbReference type="SAM" id="MobiDB-lite"/>
    </source>
</evidence>
<feature type="domain" description="DUF6533" evidence="3">
    <location>
        <begin position="39"/>
        <end position="82"/>
    </location>
</feature>
<accession>A0ABQ8K0W1</accession>
<proteinExistence type="predicted"/>
<feature type="region of interest" description="Disordered" evidence="1">
    <location>
        <begin position="202"/>
        <end position="237"/>
    </location>
</feature>